<gene>
    <name evidence="2" type="ORF">GPECTOR_68g377</name>
</gene>
<dbReference type="GO" id="GO:0030286">
    <property type="term" value="C:dynein complex"/>
    <property type="evidence" value="ECO:0007669"/>
    <property type="project" value="InterPro"/>
</dbReference>
<feature type="compositionally biased region" description="Pro residues" evidence="1">
    <location>
        <begin position="405"/>
        <end position="419"/>
    </location>
</feature>
<dbReference type="OrthoDB" id="547419at2759"/>
<dbReference type="GO" id="GO:0045505">
    <property type="term" value="F:dynein intermediate chain binding"/>
    <property type="evidence" value="ECO:0007669"/>
    <property type="project" value="InterPro"/>
</dbReference>
<dbReference type="GO" id="GO:0060294">
    <property type="term" value="P:cilium movement involved in cell motility"/>
    <property type="evidence" value="ECO:0007669"/>
    <property type="project" value="TreeGrafter"/>
</dbReference>
<proteinExistence type="predicted"/>
<comment type="caution">
    <text evidence="2">The sequence shown here is derived from an EMBL/GenBank/DDBJ whole genome shotgun (WGS) entry which is preliminary data.</text>
</comment>
<dbReference type="Proteomes" id="UP000075714">
    <property type="component" value="Unassembled WGS sequence"/>
</dbReference>
<feature type="region of interest" description="Disordered" evidence="1">
    <location>
        <begin position="388"/>
        <end position="481"/>
    </location>
</feature>
<dbReference type="PANTHER" id="PTHR10676">
    <property type="entry name" value="DYNEIN HEAVY CHAIN FAMILY PROTEIN"/>
    <property type="match status" value="1"/>
</dbReference>
<feature type="region of interest" description="Disordered" evidence="1">
    <location>
        <begin position="62"/>
        <end position="86"/>
    </location>
</feature>
<feature type="compositionally biased region" description="Acidic residues" evidence="1">
    <location>
        <begin position="719"/>
        <end position="730"/>
    </location>
</feature>
<organism evidence="2 3">
    <name type="scientific">Gonium pectorale</name>
    <name type="common">Green alga</name>
    <dbReference type="NCBI Taxonomy" id="33097"/>
    <lineage>
        <taxon>Eukaryota</taxon>
        <taxon>Viridiplantae</taxon>
        <taxon>Chlorophyta</taxon>
        <taxon>core chlorophytes</taxon>
        <taxon>Chlorophyceae</taxon>
        <taxon>CS clade</taxon>
        <taxon>Chlamydomonadales</taxon>
        <taxon>Volvocaceae</taxon>
        <taxon>Gonium</taxon>
    </lineage>
</organism>
<reference evidence="3" key="1">
    <citation type="journal article" date="2016" name="Nat. Commun.">
        <title>The Gonium pectorale genome demonstrates co-option of cell cycle regulation during the evolution of multicellularity.</title>
        <authorList>
            <person name="Hanschen E.R."/>
            <person name="Marriage T.N."/>
            <person name="Ferris P.J."/>
            <person name="Hamaji T."/>
            <person name="Toyoda A."/>
            <person name="Fujiyama A."/>
            <person name="Neme R."/>
            <person name="Noguchi H."/>
            <person name="Minakuchi Y."/>
            <person name="Suzuki M."/>
            <person name="Kawai-Toyooka H."/>
            <person name="Smith D.R."/>
            <person name="Sparks H."/>
            <person name="Anderson J."/>
            <person name="Bakaric R."/>
            <person name="Luria V."/>
            <person name="Karger A."/>
            <person name="Kirschner M.W."/>
            <person name="Durand P.M."/>
            <person name="Michod R.E."/>
            <person name="Nozaki H."/>
            <person name="Olson B.J."/>
        </authorList>
    </citation>
    <scope>NUCLEOTIDE SEQUENCE [LARGE SCALE GENOMIC DNA]</scope>
    <source>
        <strain evidence="3">NIES-2863</strain>
    </source>
</reference>
<keyword evidence="3" id="KW-1185">Reference proteome</keyword>
<evidence type="ECO:0000256" key="1">
    <source>
        <dbReference type="SAM" id="MobiDB-lite"/>
    </source>
</evidence>
<evidence type="ECO:0000313" key="2">
    <source>
        <dbReference type="EMBL" id="KXZ44406.1"/>
    </source>
</evidence>
<name>A0A150G3F6_GONPE</name>
<sequence>MSRYGRLPPVEDAGEEGLGFLQGRQLLPSSAPSTAPSKALSSQEQFAAVFGYAPNEGRHLASRETGASSDTPHSGMPASRDGKGRKAGLTVRHSMLHGTAEEEMQQTLGYRTKRKGEHDLTPAQQRAFQFRSAINKSTRLKPNPHANITDGTLLGTVMLQKDLKPFSSSTRLPYQTAQGPNGLAGDGGTYFLMPPVDVSMADAYDYNVPAGVRTGEDAVRLFSSSAAKAGLIIYCNLNPDSSPGAGGKEYNPYDLLVVDRSQVDPRHHYVLTQSGVTQMLGGHAQDLQPFHAWQRDRNLFTVLRKLVFFKHNEVSQAFWQWRAAVRALKYRARQNSLAHELLVLSPTFHRPLLNVRRMTLAVSSDTNGTWRKTPDGRWVEVEPELPIQPGVPRMQTQSQLQQLQPPQPHPLAPPPPPPAAQDSMASGSALTTEPSAAASTSSATGTGAGAPSSAAAEPTGGSGSGLEVALPTPLPPERLPESGLPYQLGYVGTVHEQYSLADFKRMREEQRNMVASALQEMVAYVRSQVQLVGQAVQADLAAAQAAVAKPTRQEARKQRFEAPGSQAWKAKSLALVREDRERKQQHLEDAVHAAQQLVRFITLADCLMLGQLAELARLAVLLSVRQLELPRKAGLYIVAGIIEDLTGVAGVATVTRGAGLPAWGRTSTFASTAAATMSRRRSAASMVLFGNRPASQAGDGGSTMLRTGTLRSGLLGDGSDGDADDTDSGSEPDGMPAAAPAFIFTPSAEELSLAVANLPREVVNVVIAASSPLRSYPEVRQLFNDIAAKGIIVPPSGSSAGRSYEAIGSLTLKGGGYGGEVLRGSVDVRGIMTRLQVSILSDYNSVMHHPYTQPYRGHEVQWGMVSRFTVEAYRNTSGLSPEQLHADLTATGTWLAEMNTARSNITVGLVALDMSALQRAALPAIQKTYSGIMSLLGGLLVAQSQQLTSRLTQYTGSLVARPSQLADFVVYVEVIWAHLDPLSATRQAISTDLEHMARLHSIFSDTSDRSSSPTLYHPLYGAVEVDYDDDDMLVDPSKPPSYRRVMRAWENLQASVQRYTEEARAAAEYFQNAAGLMVKHLKTALIESGNALQQLLQQLRNGPSTDPSAEADAVGSHLDNLNEGLGSLAASVEQHSSWARLLTHPSTSGLVAQLETQLGAARSVLSGRRTLWDVVAGWRKFMDRLYAVPCIDDERQRLMAELAEHVGRLRVHAGRITSLHTDDDLTSTKTVTPAEQKLGAHLTLLVKSWQEILPLAQQLVHPSVKPRHLRTLLGWLSAHRAAAAAAPNPVTAGAGSTPATASTATAPPSIPLLLMHDPYTVPPTHVREDESSVAEVAGRVSLAQLLALGEGQLAAWLTSIQERVAAIPLTYSSSRNWGSFTPTNVPEAIAALGALTAELAAVQRSPFYGGVLREYERVEQLIGGVLRSLQDTAACLDLWTYMCQLLANPIVAERAPEAASSMEMMGTAWRKLNMAAMEQPTLTGAAAALQVA</sequence>
<dbReference type="EMBL" id="LSYV01000069">
    <property type="protein sequence ID" value="KXZ44406.1"/>
    <property type="molecule type" value="Genomic_DNA"/>
</dbReference>
<evidence type="ECO:0000313" key="3">
    <source>
        <dbReference type="Proteomes" id="UP000075714"/>
    </source>
</evidence>
<dbReference type="PANTHER" id="PTHR10676:SF398">
    <property type="entry name" value="DYNEIN HEAVY CHAIN"/>
    <property type="match status" value="1"/>
</dbReference>
<feature type="compositionally biased region" description="Low complexity" evidence="1">
    <location>
        <begin position="428"/>
        <end position="459"/>
    </location>
</feature>
<dbReference type="GO" id="GO:0008569">
    <property type="term" value="F:minus-end-directed microtubule motor activity"/>
    <property type="evidence" value="ECO:0007669"/>
    <property type="project" value="TreeGrafter"/>
</dbReference>
<protein>
    <submittedName>
        <fullName evidence="2">Uncharacterized protein</fullName>
    </submittedName>
</protein>
<dbReference type="GO" id="GO:0097729">
    <property type="term" value="C:9+2 motile cilium"/>
    <property type="evidence" value="ECO:0007669"/>
    <property type="project" value="TreeGrafter"/>
</dbReference>
<dbReference type="GO" id="GO:0051959">
    <property type="term" value="F:dynein light intermediate chain binding"/>
    <property type="evidence" value="ECO:0007669"/>
    <property type="project" value="InterPro"/>
</dbReference>
<feature type="region of interest" description="Disordered" evidence="1">
    <location>
        <begin position="709"/>
        <end position="739"/>
    </location>
</feature>
<dbReference type="STRING" id="33097.A0A150G3F6"/>
<accession>A0A150G3F6</accession>
<dbReference type="InterPro" id="IPR026983">
    <property type="entry name" value="DHC"/>
</dbReference>